<sequence>MKNLPIFRLFYQNKETIKLALPVFIELILGVSIGYINQFMFAGIPQATNAIGQVNQVTNIFIVSFTVLSSSSLILITQLKGSNNNEGIKKIYPLTLSINLILGLLVCLV</sequence>
<evidence type="ECO:0000313" key="3">
    <source>
        <dbReference type="Proteomes" id="UP000823613"/>
    </source>
</evidence>
<comment type="caution">
    <text evidence="2">The sequence shown here is derived from an EMBL/GenBank/DDBJ whole genome shotgun (WGS) entry which is preliminary data.</text>
</comment>
<dbReference type="GO" id="GO:0042910">
    <property type="term" value="F:xenobiotic transmembrane transporter activity"/>
    <property type="evidence" value="ECO:0007669"/>
    <property type="project" value="InterPro"/>
</dbReference>
<feature type="transmembrane region" description="Helical" evidence="1">
    <location>
        <begin position="91"/>
        <end position="108"/>
    </location>
</feature>
<evidence type="ECO:0000313" key="2">
    <source>
        <dbReference type="EMBL" id="MBO8427277.1"/>
    </source>
</evidence>
<dbReference type="AlphaFoldDB" id="A0A9D9DGK4"/>
<reference evidence="2" key="2">
    <citation type="journal article" date="2021" name="PeerJ">
        <title>Extensive microbial diversity within the chicken gut microbiome revealed by metagenomics and culture.</title>
        <authorList>
            <person name="Gilroy R."/>
            <person name="Ravi A."/>
            <person name="Getino M."/>
            <person name="Pursley I."/>
            <person name="Horton D.L."/>
            <person name="Alikhan N.F."/>
            <person name="Baker D."/>
            <person name="Gharbi K."/>
            <person name="Hall N."/>
            <person name="Watson M."/>
            <person name="Adriaenssens E.M."/>
            <person name="Foster-Nyarko E."/>
            <person name="Jarju S."/>
            <person name="Secka A."/>
            <person name="Antonio M."/>
            <person name="Oren A."/>
            <person name="Chaudhuri R.R."/>
            <person name="La Ragione R."/>
            <person name="Hildebrand F."/>
            <person name="Pallen M.J."/>
        </authorList>
    </citation>
    <scope>NUCLEOTIDE SEQUENCE</scope>
    <source>
        <strain evidence="2">11159</strain>
    </source>
</reference>
<feature type="non-terminal residue" evidence="2">
    <location>
        <position position="109"/>
    </location>
</feature>
<accession>A0A9D9DGK4</accession>
<protein>
    <recommendedName>
        <fullName evidence="4">MATE family efflux transporter</fullName>
    </recommendedName>
</protein>
<keyword evidence="1" id="KW-0472">Membrane</keyword>
<dbReference type="GO" id="GO:0016020">
    <property type="term" value="C:membrane"/>
    <property type="evidence" value="ECO:0007669"/>
    <property type="project" value="InterPro"/>
</dbReference>
<dbReference type="GO" id="GO:0015297">
    <property type="term" value="F:antiporter activity"/>
    <property type="evidence" value="ECO:0007669"/>
    <property type="project" value="InterPro"/>
</dbReference>
<dbReference type="EMBL" id="JADIMY010000037">
    <property type="protein sequence ID" value="MBO8427277.1"/>
    <property type="molecule type" value="Genomic_DNA"/>
</dbReference>
<reference evidence="2" key="1">
    <citation type="submission" date="2020-10" db="EMBL/GenBank/DDBJ databases">
        <authorList>
            <person name="Gilroy R."/>
        </authorList>
    </citation>
    <scope>NUCLEOTIDE SEQUENCE</scope>
    <source>
        <strain evidence="2">11159</strain>
    </source>
</reference>
<dbReference type="PANTHER" id="PTHR42925">
    <property type="entry name" value="MULTIDRUG AND TOXIN EFFLUX PROTEIN MATE FAMILY"/>
    <property type="match status" value="1"/>
</dbReference>
<keyword evidence="1" id="KW-1133">Transmembrane helix</keyword>
<keyword evidence="1" id="KW-0812">Transmembrane</keyword>
<proteinExistence type="predicted"/>
<evidence type="ECO:0008006" key="4">
    <source>
        <dbReference type="Google" id="ProtNLM"/>
    </source>
</evidence>
<name>A0A9D9DGK4_9BACL</name>
<dbReference type="Pfam" id="PF01554">
    <property type="entry name" value="MatE"/>
    <property type="match status" value="1"/>
</dbReference>
<organism evidence="2 3">
    <name type="scientific">Candidatus Onthovivens merdipullorum</name>
    <dbReference type="NCBI Taxonomy" id="2840889"/>
    <lineage>
        <taxon>Bacteria</taxon>
        <taxon>Bacillati</taxon>
        <taxon>Bacillota</taxon>
        <taxon>Bacilli</taxon>
        <taxon>Bacillales</taxon>
        <taxon>Candidatus Onthovivens</taxon>
    </lineage>
</organism>
<dbReference type="Proteomes" id="UP000823613">
    <property type="component" value="Unassembled WGS sequence"/>
</dbReference>
<dbReference type="InterPro" id="IPR002528">
    <property type="entry name" value="MATE_fam"/>
</dbReference>
<dbReference type="InterPro" id="IPR047135">
    <property type="entry name" value="YsiQ"/>
</dbReference>
<feature type="transmembrane region" description="Helical" evidence="1">
    <location>
        <begin position="21"/>
        <end position="40"/>
    </location>
</feature>
<evidence type="ECO:0000256" key="1">
    <source>
        <dbReference type="SAM" id="Phobius"/>
    </source>
</evidence>
<gene>
    <name evidence="2" type="ORF">IAC58_01795</name>
</gene>
<feature type="transmembrane region" description="Helical" evidence="1">
    <location>
        <begin position="60"/>
        <end position="79"/>
    </location>
</feature>
<dbReference type="PANTHER" id="PTHR42925:SF2">
    <property type="entry name" value="NA+ DRIVEN MULTIDRUG EFFLUX PUMP"/>
    <property type="match status" value="1"/>
</dbReference>